<dbReference type="SUPFAM" id="SSF54427">
    <property type="entry name" value="NTF2-like"/>
    <property type="match status" value="1"/>
</dbReference>
<reference evidence="3 4" key="1">
    <citation type="submission" date="2018-05" db="EMBL/GenBank/DDBJ databases">
        <title>Comparative genomics of bacterial root endophytes of switchgrass collected from native prairies over two seasons.</title>
        <authorList>
            <person name="Tang Y."/>
        </authorList>
    </citation>
    <scope>NUCLEOTIDE SEQUENCE [LARGE SCALE GENOMIC DNA]</scope>
    <source>
        <strain evidence="3 4">NFIX32</strain>
    </source>
</reference>
<sequence>MSESRSLFNRSKPSKPWARRVGTLLMVGLLTAGTFASLDAEARRMGGGRSIGRQNSTVTQRQATPPAQQPMQQAAPSQAQRANPAAPAPAAQPNRSRWLGPIAGLAAGLGIAALLSHFGLGEAFAGMMSNIIVIALLAMIGIWLVRKFMNRRRSQEPAYSVGGSASSSGGYSQSPSFQQGNTGSNQAGSGSSYANEAQGVFGGGAAAAGAAAGAMASAAPLQVPAGFDTEAFLRSAKVYFVRLQAAWDQGNLADIREFTTPEMFAEIKIDLDSRGNESNQTDVVQLDAELVAIEDRGIEQSASVRFHGLIRESANASAAPFDEVWNLSKSGSQGWLLAGIQQLNTH</sequence>
<evidence type="ECO:0000313" key="4">
    <source>
        <dbReference type="Proteomes" id="UP000247755"/>
    </source>
</evidence>
<feature type="region of interest" description="Disordered" evidence="1">
    <location>
        <begin position="158"/>
        <end position="190"/>
    </location>
</feature>
<dbReference type="Gene3D" id="3.10.450.240">
    <property type="match status" value="1"/>
</dbReference>
<dbReference type="PANTHER" id="PTHR41542">
    <property type="entry name" value="BLL5807 PROTEIN"/>
    <property type="match status" value="1"/>
</dbReference>
<dbReference type="Proteomes" id="UP000247755">
    <property type="component" value="Unassembled WGS sequence"/>
</dbReference>
<feature type="compositionally biased region" description="Low complexity" evidence="1">
    <location>
        <begin position="160"/>
        <end position="180"/>
    </location>
</feature>
<feature type="region of interest" description="Disordered" evidence="1">
    <location>
        <begin position="46"/>
        <end position="94"/>
    </location>
</feature>
<dbReference type="EMBL" id="QJJY01000025">
    <property type="protein sequence ID" value="PXX26052.1"/>
    <property type="molecule type" value="Genomic_DNA"/>
</dbReference>
<feature type="compositionally biased region" description="Polar residues" evidence="1">
    <location>
        <begin position="181"/>
        <end position="190"/>
    </location>
</feature>
<feature type="transmembrane region" description="Helical" evidence="2">
    <location>
        <begin position="20"/>
        <end position="40"/>
    </location>
</feature>
<dbReference type="InterPro" id="IPR007379">
    <property type="entry name" value="Tim44-like_dom"/>
</dbReference>
<proteinExistence type="predicted"/>
<feature type="compositionally biased region" description="Low complexity" evidence="1">
    <location>
        <begin position="62"/>
        <end position="94"/>
    </location>
</feature>
<evidence type="ECO:0000313" key="3">
    <source>
        <dbReference type="EMBL" id="PXX26052.1"/>
    </source>
</evidence>
<protein>
    <submittedName>
        <fullName evidence="3">Putative lipid-binding transport protein (Tim44 family)</fullName>
    </submittedName>
</protein>
<keyword evidence="2" id="KW-1133">Transmembrane helix</keyword>
<dbReference type="SMART" id="SM00978">
    <property type="entry name" value="Tim44"/>
    <property type="match status" value="1"/>
</dbReference>
<dbReference type="Pfam" id="PF04280">
    <property type="entry name" value="Tim44"/>
    <property type="match status" value="1"/>
</dbReference>
<feature type="compositionally biased region" description="Polar residues" evidence="1">
    <location>
        <begin position="52"/>
        <end position="61"/>
    </location>
</feature>
<gene>
    <name evidence="3" type="ORF">NA66_10257</name>
</gene>
<keyword evidence="2" id="KW-0812">Transmembrane</keyword>
<dbReference type="RefSeq" id="WP_034179007.1">
    <property type="nucleotide sequence ID" value="NZ_CADEQQ010000016.1"/>
</dbReference>
<evidence type="ECO:0000256" key="1">
    <source>
        <dbReference type="SAM" id="MobiDB-lite"/>
    </source>
</evidence>
<dbReference type="PANTHER" id="PTHR41542:SF1">
    <property type="entry name" value="BLL5807 PROTEIN"/>
    <property type="match status" value="1"/>
</dbReference>
<feature type="transmembrane region" description="Helical" evidence="2">
    <location>
        <begin position="124"/>
        <end position="145"/>
    </location>
</feature>
<comment type="caution">
    <text evidence="3">The sequence shown here is derived from an EMBL/GenBank/DDBJ whole genome shotgun (WGS) entry which is preliminary data.</text>
</comment>
<name>A0A087P1S1_BURPY</name>
<organism evidence="3 4">
    <name type="scientific">Burkholderia pyrrocinia</name>
    <name type="common">Pseudomonas pyrrocinia</name>
    <dbReference type="NCBI Taxonomy" id="60550"/>
    <lineage>
        <taxon>Bacteria</taxon>
        <taxon>Pseudomonadati</taxon>
        <taxon>Pseudomonadota</taxon>
        <taxon>Betaproteobacteria</taxon>
        <taxon>Burkholderiales</taxon>
        <taxon>Burkholderiaceae</taxon>
        <taxon>Burkholderia</taxon>
        <taxon>Burkholderia cepacia complex</taxon>
    </lineage>
</organism>
<keyword evidence="2" id="KW-0472">Membrane</keyword>
<accession>A0A087P1S1</accession>
<dbReference type="AlphaFoldDB" id="A0A087P1S1"/>
<evidence type="ECO:0000256" key="2">
    <source>
        <dbReference type="SAM" id="Phobius"/>
    </source>
</evidence>
<dbReference type="InterPro" id="IPR032710">
    <property type="entry name" value="NTF2-like_dom_sf"/>
</dbReference>